<evidence type="ECO:0000256" key="1">
    <source>
        <dbReference type="SAM" id="MobiDB-lite"/>
    </source>
</evidence>
<proteinExistence type="predicted"/>
<feature type="compositionally biased region" description="Basic and acidic residues" evidence="1">
    <location>
        <begin position="8"/>
        <end position="18"/>
    </location>
</feature>
<evidence type="ECO:0000313" key="2">
    <source>
        <dbReference type="EMBL" id="TNY20358.1"/>
    </source>
</evidence>
<reference evidence="2 3" key="1">
    <citation type="submission" date="2019-03" db="EMBL/GenBank/DDBJ databases">
        <title>Rhodosporidium diobovatum UCD-FST 08-225 genome sequencing, assembly, and annotation.</title>
        <authorList>
            <person name="Fakankun I.U."/>
            <person name="Fristensky B."/>
            <person name="Levin D.B."/>
        </authorList>
    </citation>
    <scope>NUCLEOTIDE SEQUENCE [LARGE SCALE GENOMIC DNA]</scope>
    <source>
        <strain evidence="2 3">UCD-FST 08-225</strain>
    </source>
</reference>
<keyword evidence="3" id="KW-1185">Reference proteome</keyword>
<evidence type="ECO:0000313" key="3">
    <source>
        <dbReference type="Proteomes" id="UP000311382"/>
    </source>
</evidence>
<feature type="compositionally biased region" description="Low complexity" evidence="1">
    <location>
        <begin position="396"/>
        <end position="425"/>
    </location>
</feature>
<feature type="region of interest" description="Disordered" evidence="1">
    <location>
        <begin position="1"/>
        <end position="195"/>
    </location>
</feature>
<feature type="compositionally biased region" description="Acidic residues" evidence="1">
    <location>
        <begin position="155"/>
        <end position="173"/>
    </location>
</feature>
<protein>
    <submittedName>
        <fullName evidence="2">Uncharacterized protein</fullName>
    </submittedName>
</protein>
<feature type="compositionally biased region" description="Low complexity" evidence="1">
    <location>
        <begin position="305"/>
        <end position="325"/>
    </location>
</feature>
<name>A0A5C5FTX0_9BASI</name>
<organism evidence="2 3">
    <name type="scientific">Rhodotorula diobovata</name>
    <dbReference type="NCBI Taxonomy" id="5288"/>
    <lineage>
        <taxon>Eukaryota</taxon>
        <taxon>Fungi</taxon>
        <taxon>Dikarya</taxon>
        <taxon>Basidiomycota</taxon>
        <taxon>Pucciniomycotina</taxon>
        <taxon>Microbotryomycetes</taxon>
        <taxon>Sporidiobolales</taxon>
        <taxon>Sporidiobolaceae</taxon>
        <taxon>Rhodotorula</taxon>
    </lineage>
</organism>
<dbReference type="EMBL" id="SOZI01000069">
    <property type="protein sequence ID" value="TNY20358.1"/>
    <property type="molecule type" value="Genomic_DNA"/>
</dbReference>
<gene>
    <name evidence="2" type="ORF">DMC30DRAFT_256606</name>
</gene>
<dbReference type="AlphaFoldDB" id="A0A5C5FTX0"/>
<feature type="compositionally biased region" description="Low complexity" evidence="1">
    <location>
        <begin position="286"/>
        <end position="297"/>
    </location>
</feature>
<feature type="compositionally biased region" description="Polar residues" evidence="1">
    <location>
        <begin position="268"/>
        <end position="280"/>
    </location>
</feature>
<dbReference type="Proteomes" id="UP000311382">
    <property type="component" value="Unassembled WGS sequence"/>
</dbReference>
<sequence length="478" mass="49331">MLGRSHSTRFDHNQENPHAHHPLHHKTPARAGKSSNAPGPAPVTGGKGALLQQQQQQTAKSGRVLGAKDRNGGKAGHQQDPSAVLFPGKPGASTSQAQAGPSCAPRPAQQQQQQQFKTPLPNKTLRPAQDMRTPVTGIRPTHAPALMLGSPDVSMDAEVEEDHQEPQEVEDREVEYAGPSARDYDEPYIPDYPEPDYKSAGFGAALKSMPLVAMEDPADWGREDELERASFQARLDDNVPEHADLLAAAAPQPLFPAPKRRAPLSAKPANTSSLASSTSGRARVPSSLAGSSAAGSARKPLVGSSGTAARRAVAPASASATPGSARLTGGASRAPARGGMQPPSRLGLTSSKPGLTTATKAGPSTSATSRPLAARPPSTSSLSSAGTRPRPPPLSLPLSRPGSSSSLRSAASTTAPLSPAQVAAQRKAEEQAAERELGIFGVVDGEGEGGDDLAQLIEGEAGAFSFGDEASFSLDLDL</sequence>
<feature type="region of interest" description="Disordered" evidence="1">
    <location>
        <begin position="242"/>
        <end position="432"/>
    </location>
</feature>
<feature type="compositionally biased region" description="Basic residues" evidence="1">
    <location>
        <begin position="19"/>
        <end position="28"/>
    </location>
</feature>
<feature type="compositionally biased region" description="Polar residues" evidence="1">
    <location>
        <begin position="347"/>
        <end position="369"/>
    </location>
</feature>
<comment type="caution">
    <text evidence="2">The sequence shown here is derived from an EMBL/GenBank/DDBJ whole genome shotgun (WGS) entry which is preliminary data.</text>
</comment>
<dbReference type="OrthoDB" id="2529411at2759"/>
<accession>A0A5C5FTX0</accession>